<evidence type="ECO:0000313" key="1">
    <source>
        <dbReference type="EMBL" id="QHT96341.1"/>
    </source>
</evidence>
<proteinExistence type="predicted"/>
<accession>A0A6C0ISX6</accession>
<organism evidence="1">
    <name type="scientific">viral metagenome</name>
    <dbReference type="NCBI Taxonomy" id="1070528"/>
    <lineage>
        <taxon>unclassified sequences</taxon>
        <taxon>metagenomes</taxon>
        <taxon>organismal metagenomes</taxon>
    </lineage>
</organism>
<dbReference type="EMBL" id="MN740256">
    <property type="protein sequence ID" value="QHT96341.1"/>
    <property type="molecule type" value="Genomic_DNA"/>
</dbReference>
<sequence>MYMKKKNIDWTTIDNQMKNLKFPLTFIYNILKNQSKIEDYHLSLIVRFFLKNQTDISLEYPLFFLFGSLDDSFVITKKMINDFYSSLLKKHLFIQIIFKFKETYMNPIFWAKDLYSQKESLEKLLLVFKAHFDSSFTGFSGVTKFVSQLKIKNNDIIYSHVKNRLTESINIFGTDFFDKNNIKLLTSIEFDELTTENKMKFIIYYYVKVEKYMNLIINIYDLLIIYDTKIKQIISPKPIYINFNRIYSDNDSEDIHFMMD</sequence>
<reference evidence="1" key="1">
    <citation type="journal article" date="2020" name="Nature">
        <title>Giant virus diversity and host interactions through global metagenomics.</title>
        <authorList>
            <person name="Schulz F."/>
            <person name="Roux S."/>
            <person name="Paez-Espino D."/>
            <person name="Jungbluth S."/>
            <person name="Walsh D.A."/>
            <person name="Denef V.J."/>
            <person name="McMahon K.D."/>
            <person name="Konstantinidis K.T."/>
            <person name="Eloe-Fadrosh E.A."/>
            <person name="Kyrpides N.C."/>
            <person name="Woyke T."/>
        </authorList>
    </citation>
    <scope>NUCLEOTIDE SEQUENCE</scope>
    <source>
        <strain evidence="1">GVMAG-M-3300024302-11</strain>
    </source>
</reference>
<protein>
    <submittedName>
        <fullName evidence="1">Uncharacterized protein</fullName>
    </submittedName>
</protein>
<dbReference type="AlphaFoldDB" id="A0A6C0ISX6"/>
<name>A0A6C0ISX6_9ZZZZ</name>